<dbReference type="GO" id="GO:0005509">
    <property type="term" value="F:calcium ion binding"/>
    <property type="evidence" value="ECO:0007669"/>
    <property type="project" value="InterPro"/>
</dbReference>
<dbReference type="GO" id="GO:0001649">
    <property type="term" value="P:osteoblast differentiation"/>
    <property type="evidence" value="ECO:0007669"/>
    <property type="project" value="TreeGrafter"/>
</dbReference>
<keyword evidence="12" id="KW-0732">Signal</keyword>
<dbReference type="InterPro" id="IPR039176">
    <property type="entry name" value="Osteocalcin"/>
</dbReference>
<dbReference type="PANTHER" id="PTHR14235">
    <property type="entry name" value="OSTEOCALCIN"/>
    <property type="match status" value="1"/>
</dbReference>
<dbReference type="GO" id="GO:0032571">
    <property type="term" value="P:response to vitamin K"/>
    <property type="evidence" value="ECO:0007669"/>
    <property type="project" value="InterPro"/>
</dbReference>
<evidence type="ECO:0000256" key="4">
    <source>
        <dbReference type="ARBA" id="ARBA00022525"/>
    </source>
</evidence>
<keyword evidence="5" id="KW-0091">Biomineralization</keyword>
<feature type="signal peptide" evidence="12">
    <location>
        <begin position="1"/>
        <end position="19"/>
    </location>
</feature>
<dbReference type="GO" id="GO:0060348">
    <property type="term" value="P:bone development"/>
    <property type="evidence" value="ECO:0007669"/>
    <property type="project" value="InterPro"/>
</dbReference>
<proteinExistence type="inferred from homology"/>
<dbReference type="SMART" id="SM00069">
    <property type="entry name" value="GLA"/>
    <property type="match status" value="1"/>
</dbReference>
<evidence type="ECO:0000256" key="11">
    <source>
        <dbReference type="ARBA" id="ARBA00045222"/>
    </source>
</evidence>
<evidence type="ECO:0000256" key="1">
    <source>
        <dbReference type="ARBA" id="ARBA00004613"/>
    </source>
</evidence>
<evidence type="ECO:0000256" key="12">
    <source>
        <dbReference type="SAM" id="SignalP"/>
    </source>
</evidence>
<accession>A0A7N8YLM1</accession>
<dbReference type="GO" id="GO:0046848">
    <property type="term" value="F:hydroxyapatite binding"/>
    <property type="evidence" value="ECO:0007669"/>
    <property type="project" value="TreeGrafter"/>
</dbReference>
<keyword evidence="15" id="KW-1185">Reference proteome</keyword>
<evidence type="ECO:0000256" key="2">
    <source>
        <dbReference type="ARBA" id="ARBA00008850"/>
    </source>
</evidence>
<dbReference type="PROSITE" id="PS00011">
    <property type="entry name" value="GLA_1"/>
    <property type="match status" value="1"/>
</dbReference>
<evidence type="ECO:0000259" key="13">
    <source>
        <dbReference type="PROSITE" id="PS50998"/>
    </source>
</evidence>
<evidence type="ECO:0000313" key="15">
    <source>
        <dbReference type="Proteomes" id="UP000261640"/>
    </source>
</evidence>
<name>A0A7N8YLM1_9TELE</name>
<organism evidence="14 15">
    <name type="scientific">Mastacembelus armatus</name>
    <name type="common">zig-zag eel</name>
    <dbReference type="NCBI Taxonomy" id="205130"/>
    <lineage>
        <taxon>Eukaryota</taxon>
        <taxon>Metazoa</taxon>
        <taxon>Chordata</taxon>
        <taxon>Craniata</taxon>
        <taxon>Vertebrata</taxon>
        <taxon>Euteleostomi</taxon>
        <taxon>Actinopterygii</taxon>
        <taxon>Neopterygii</taxon>
        <taxon>Teleostei</taxon>
        <taxon>Neoteleostei</taxon>
        <taxon>Acanthomorphata</taxon>
        <taxon>Anabantaria</taxon>
        <taxon>Synbranchiformes</taxon>
        <taxon>Mastacembelidae</taxon>
        <taxon>Mastacembelus</taxon>
    </lineage>
</organism>
<keyword evidence="4" id="KW-0964">Secreted</keyword>
<evidence type="ECO:0000256" key="9">
    <source>
        <dbReference type="ARBA" id="ARBA00030150"/>
    </source>
</evidence>
<evidence type="ECO:0000313" key="14">
    <source>
        <dbReference type="Ensembl" id="ENSMAMP00000067727.1"/>
    </source>
</evidence>
<protein>
    <recommendedName>
        <fullName evidence="9">Bone Gla protein</fullName>
    </recommendedName>
    <alternativeName>
        <fullName evidence="10">Gamma-carboxyglutamic acid-containing protein</fullName>
    </alternativeName>
</protein>
<dbReference type="GO" id="GO:0005576">
    <property type="term" value="C:extracellular region"/>
    <property type="evidence" value="ECO:0007669"/>
    <property type="project" value="UniProtKB-SubCell"/>
</dbReference>
<evidence type="ECO:0000256" key="5">
    <source>
        <dbReference type="ARBA" id="ARBA00022591"/>
    </source>
</evidence>
<comment type="subcellular location">
    <subcellularLocation>
        <location evidence="1">Secreted</location>
    </subcellularLocation>
</comment>
<dbReference type="PANTHER" id="PTHR14235:SF0">
    <property type="entry name" value="OSTEOCALCIN"/>
    <property type="match status" value="1"/>
</dbReference>
<sequence length="182" mass="19815">MRNLLQFLALCAAVALCVCYDSHESSESLEDFFVPPNRANTFFKPQRGNANTAPIGNNFYYNMRARRTEEETSDSVISADAEDTKMKTLIILVLCSLAVVCLTSDASTGSQPAGDGPAQDGLFVERDQASTVVRQKRAAADLSPIQLESLKEVCEPNLACEAKMDIDGIIAAYTAYYGPIPY</sequence>
<evidence type="ECO:0000256" key="6">
    <source>
        <dbReference type="ARBA" id="ARBA00022723"/>
    </source>
</evidence>
<comment type="function">
    <text evidence="11">The carboxylated form is one of the main organic components of the bone matrix, which constitutes 1-2% of the total bone protein. The carboxylated form binds strongly to apatite and calcium.</text>
</comment>
<dbReference type="Ensembl" id="ENSMAMT00000050409.1">
    <property type="protein sequence ID" value="ENSMAMP00000067727.1"/>
    <property type="gene ID" value="ENSMAMG00000008946.2"/>
</dbReference>
<feature type="domain" description="Gla" evidence="13">
    <location>
        <begin position="143"/>
        <end position="178"/>
    </location>
</feature>
<evidence type="ECO:0000256" key="7">
    <source>
        <dbReference type="ARBA" id="ARBA00022837"/>
    </source>
</evidence>
<keyword evidence="6" id="KW-0479">Metal-binding</keyword>
<keyword evidence="7" id="KW-0106">Calcium</keyword>
<keyword evidence="8" id="KW-1015">Disulfide bond</keyword>
<dbReference type="SUPFAM" id="SSF57630">
    <property type="entry name" value="GLA-domain"/>
    <property type="match status" value="1"/>
</dbReference>
<dbReference type="GO" id="GO:0008147">
    <property type="term" value="F:structural constituent of bone"/>
    <property type="evidence" value="ECO:0007669"/>
    <property type="project" value="TreeGrafter"/>
</dbReference>
<dbReference type="InterPro" id="IPR035972">
    <property type="entry name" value="GLA-like_dom_SF"/>
</dbReference>
<reference evidence="14" key="1">
    <citation type="submission" date="2025-08" db="UniProtKB">
        <authorList>
            <consortium name="Ensembl"/>
        </authorList>
    </citation>
    <scope>IDENTIFICATION</scope>
</reference>
<evidence type="ECO:0000256" key="10">
    <source>
        <dbReference type="ARBA" id="ARBA00033350"/>
    </source>
</evidence>
<dbReference type="GO" id="GO:1900076">
    <property type="term" value="P:regulation of cellular response to insulin stimulus"/>
    <property type="evidence" value="ECO:0007669"/>
    <property type="project" value="InterPro"/>
</dbReference>
<evidence type="ECO:0000256" key="3">
    <source>
        <dbReference type="ARBA" id="ARBA00022479"/>
    </source>
</evidence>
<comment type="similarity">
    <text evidence="2">Belongs to the osteocalcin/matrix Gla protein family.</text>
</comment>
<dbReference type="PROSITE" id="PS50998">
    <property type="entry name" value="GLA_2"/>
    <property type="match status" value="1"/>
</dbReference>
<reference evidence="14" key="2">
    <citation type="submission" date="2025-09" db="UniProtKB">
        <authorList>
            <consortium name="Ensembl"/>
        </authorList>
    </citation>
    <scope>IDENTIFICATION</scope>
</reference>
<dbReference type="InterPro" id="IPR000294">
    <property type="entry name" value="GLA_domain"/>
</dbReference>
<keyword evidence="3" id="KW-0301">Gamma-carboxyglutamic acid</keyword>
<dbReference type="InParanoid" id="A0A7N8YLM1"/>
<dbReference type="InterPro" id="IPR058704">
    <property type="entry name" value="BGLAP-like_C"/>
</dbReference>
<dbReference type="Proteomes" id="UP000261640">
    <property type="component" value="Unplaced"/>
</dbReference>
<dbReference type="GO" id="GO:0031214">
    <property type="term" value="P:biomineral tissue development"/>
    <property type="evidence" value="ECO:0007669"/>
    <property type="project" value="UniProtKB-KW"/>
</dbReference>
<evidence type="ECO:0000256" key="8">
    <source>
        <dbReference type="ARBA" id="ARBA00023157"/>
    </source>
</evidence>
<feature type="chain" id="PRO_5031000152" description="Bone Gla protein" evidence="12">
    <location>
        <begin position="20"/>
        <end position="182"/>
    </location>
</feature>
<dbReference type="GeneTree" id="ENSGT00710000107036"/>
<dbReference type="AlphaFoldDB" id="A0A7N8YLM1"/>
<dbReference type="Pfam" id="PF25890">
    <property type="entry name" value="BGLAP_C"/>
    <property type="match status" value="1"/>
</dbReference>